<organism evidence="2 3">
    <name type="scientific">Propioniciclava soli</name>
    <dbReference type="NCBI Taxonomy" id="2775081"/>
    <lineage>
        <taxon>Bacteria</taxon>
        <taxon>Bacillati</taxon>
        <taxon>Actinomycetota</taxon>
        <taxon>Actinomycetes</taxon>
        <taxon>Propionibacteriales</taxon>
        <taxon>Propionibacteriaceae</taxon>
        <taxon>Propioniciclava</taxon>
    </lineage>
</organism>
<dbReference type="Proteomes" id="UP001434337">
    <property type="component" value="Chromosome"/>
</dbReference>
<accession>A0ABZ3CCP7</accession>
<dbReference type="Gene3D" id="3.10.105.10">
    <property type="entry name" value="Dipeptide-binding Protein, Domain 3"/>
    <property type="match status" value="1"/>
</dbReference>
<evidence type="ECO:0000313" key="3">
    <source>
        <dbReference type="Proteomes" id="UP001434337"/>
    </source>
</evidence>
<protein>
    <submittedName>
        <fullName evidence="2">ABC transporter substrate-binding protein</fullName>
    </submittedName>
</protein>
<reference evidence="2 3" key="1">
    <citation type="journal article" date="2023" name="Environ Microbiome">
        <title>A coral-associated actinobacterium mitigates coral bleaching under heat stress.</title>
        <authorList>
            <person name="Li J."/>
            <person name="Zou Y."/>
            <person name="Li Q."/>
            <person name="Zhang J."/>
            <person name="Bourne D.G."/>
            <person name="Lyu Y."/>
            <person name="Liu C."/>
            <person name="Zhang S."/>
        </authorList>
    </citation>
    <scope>NUCLEOTIDE SEQUENCE [LARGE SCALE GENOMIC DNA]</scope>
    <source>
        <strain evidence="2 3">SCSIO 13291</strain>
    </source>
</reference>
<sequence>MIRRDFLKLVAGSAAVGAVGASVAGCGGGQTSNGGATGSGGEGTAPSLTYGLMSAPMTFDPSRGEWGNRLPYYQLPYDTLLCATPEGGIDPWLATEWSYDDTETALTLTLRDDVTFSDGATLDAAAVQASMERFRTGGGPDQGYMRYVDSVEAPDATTVVVHLTQPDPAFLNYLTRTAGLVLSPNAAENADLDTNPVGSGPYTLDAGASVSGTSYVFNRREGYWNPDAQHYDTITLRVFNDPTATLNALRAGELNAAKLQTAEMFGQAQQAGWTLNENELDFSGLLLLDRAGTMAPPLGDVRVRKAINMAVDREAFLQAVVLGYGTLTEQVFPPTSAAYDEALDSTYGYDPEGARALLAEAGYPNGFSLEMPSSALLGTTTFNLLQQALGDIGITVTYVDPGQNFIADLLAPRFAASYMSLEQNPDWQLTQFMVSEDAVFNPFHYADDQVNAWLEEYLQADEARRDAIMGELNAYLVDQAWFAPFFRITGVVASDPNTQVTMLPTNTLPNMYDIRPA</sequence>
<dbReference type="Pfam" id="PF00496">
    <property type="entry name" value="SBP_bac_5"/>
    <property type="match status" value="1"/>
</dbReference>
<keyword evidence="3" id="KW-1185">Reference proteome</keyword>
<dbReference type="EMBL" id="CP115965">
    <property type="protein sequence ID" value="WZW99515.1"/>
    <property type="molecule type" value="Genomic_DNA"/>
</dbReference>
<dbReference type="InterPro" id="IPR030678">
    <property type="entry name" value="Peptide/Ni-bd"/>
</dbReference>
<dbReference type="PANTHER" id="PTHR30290">
    <property type="entry name" value="PERIPLASMIC BINDING COMPONENT OF ABC TRANSPORTER"/>
    <property type="match status" value="1"/>
</dbReference>
<gene>
    <name evidence="2" type="ORF">PCC79_04780</name>
</gene>
<dbReference type="PROSITE" id="PS51257">
    <property type="entry name" value="PROKAR_LIPOPROTEIN"/>
    <property type="match status" value="1"/>
</dbReference>
<proteinExistence type="predicted"/>
<dbReference type="InterPro" id="IPR000914">
    <property type="entry name" value="SBP_5_dom"/>
</dbReference>
<dbReference type="Gene3D" id="3.40.190.10">
    <property type="entry name" value="Periplasmic binding protein-like II"/>
    <property type="match status" value="1"/>
</dbReference>
<name>A0ABZ3CCP7_9ACTN</name>
<dbReference type="InterPro" id="IPR039424">
    <property type="entry name" value="SBP_5"/>
</dbReference>
<feature type="domain" description="Solute-binding protein family 5" evidence="1">
    <location>
        <begin position="89"/>
        <end position="399"/>
    </location>
</feature>
<dbReference type="RefSeq" id="WP_342373151.1">
    <property type="nucleotide sequence ID" value="NZ_CP115965.1"/>
</dbReference>
<dbReference type="SUPFAM" id="SSF53850">
    <property type="entry name" value="Periplasmic binding protein-like II"/>
    <property type="match status" value="1"/>
</dbReference>
<evidence type="ECO:0000259" key="1">
    <source>
        <dbReference type="Pfam" id="PF00496"/>
    </source>
</evidence>
<dbReference type="PIRSF" id="PIRSF002741">
    <property type="entry name" value="MppA"/>
    <property type="match status" value="1"/>
</dbReference>
<evidence type="ECO:0000313" key="2">
    <source>
        <dbReference type="EMBL" id="WZW99515.1"/>
    </source>
</evidence>